<dbReference type="EMBL" id="ASPP01027428">
    <property type="protein sequence ID" value="ETO06152.1"/>
    <property type="molecule type" value="Genomic_DNA"/>
</dbReference>
<keyword evidence="2" id="KW-1133">Transmembrane helix</keyword>
<keyword evidence="2" id="KW-0472">Membrane</keyword>
<name>X6LYB0_RETFI</name>
<keyword evidence="2" id="KW-0812">Transmembrane</keyword>
<evidence type="ECO:0000256" key="2">
    <source>
        <dbReference type="SAM" id="Phobius"/>
    </source>
</evidence>
<evidence type="ECO:0000313" key="4">
    <source>
        <dbReference type="Proteomes" id="UP000023152"/>
    </source>
</evidence>
<comment type="caution">
    <text evidence="3">The sequence shown here is derived from an EMBL/GenBank/DDBJ whole genome shotgun (WGS) entry which is preliminary data.</text>
</comment>
<evidence type="ECO:0000313" key="3">
    <source>
        <dbReference type="EMBL" id="ETO06152.1"/>
    </source>
</evidence>
<feature type="transmembrane region" description="Helical" evidence="2">
    <location>
        <begin position="131"/>
        <end position="153"/>
    </location>
</feature>
<feature type="region of interest" description="Disordered" evidence="1">
    <location>
        <begin position="38"/>
        <end position="73"/>
    </location>
</feature>
<evidence type="ECO:0000256" key="1">
    <source>
        <dbReference type="SAM" id="MobiDB-lite"/>
    </source>
</evidence>
<feature type="compositionally biased region" description="Basic and acidic residues" evidence="1">
    <location>
        <begin position="58"/>
        <end position="73"/>
    </location>
</feature>
<proteinExistence type="predicted"/>
<sequence length="258" mass="30502">KLEKVLFGLRTFKRSRFVPRYSLESIWREGIMCKAHEDASETAHATTNRQRQTNLEGNAKEEQRANEKERMRQDPIKRAPDNIKANEVVLNYFNLRGITGGRLLDIFGTKKDSVIDFNSFIIGLARVIKKIFIFSFSQCHLFFHFITTINLLVEKRTSTKAFILNKQNSRYVDKNAWTWYAKTDTKEKFVGCWSTSKNDIIFRDVIMASAKQINLLFFLLKKMLIWYLKHNIDYDLFEQMEYAPLVEMICKALSNWWK</sequence>
<gene>
    <name evidence="3" type="ORF">RFI_31244</name>
</gene>
<dbReference type="Proteomes" id="UP000023152">
    <property type="component" value="Unassembled WGS sequence"/>
</dbReference>
<organism evidence="3 4">
    <name type="scientific">Reticulomyxa filosa</name>
    <dbReference type="NCBI Taxonomy" id="46433"/>
    <lineage>
        <taxon>Eukaryota</taxon>
        <taxon>Sar</taxon>
        <taxon>Rhizaria</taxon>
        <taxon>Retaria</taxon>
        <taxon>Foraminifera</taxon>
        <taxon>Monothalamids</taxon>
        <taxon>Reticulomyxidae</taxon>
        <taxon>Reticulomyxa</taxon>
    </lineage>
</organism>
<feature type="compositionally biased region" description="Polar residues" evidence="1">
    <location>
        <begin position="43"/>
        <end position="56"/>
    </location>
</feature>
<accession>X6LYB0</accession>
<reference evidence="3 4" key="1">
    <citation type="journal article" date="2013" name="Curr. Biol.">
        <title>The Genome of the Foraminiferan Reticulomyxa filosa.</title>
        <authorList>
            <person name="Glockner G."/>
            <person name="Hulsmann N."/>
            <person name="Schleicher M."/>
            <person name="Noegel A.A."/>
            <person name="Eichinger L."/>
            <person name="Gallinger C."/>
            <person name="Pawlowski J."/>
            <person name="Sierra R."/>
            <person name="Euteneuer U."/>
            <person name="Pillet L."/>
            <person name="Moustafa A."/>
            <person name="Platzer M."/>
            <person name="Groth M."/>
            <person name="Szafranski K."/>
            <person name="Schliwa M."/>
        </authorList>
    </citation>
    <scope>NUCLEOTIDE SEQUENCE [LARGE SCALE GENOMIC DNA]</scope>
</reference>
<keyword evidence="4" id="KW-1185">Reference proteome</keyword>
<feature type="non-terminal residue" evidence="3">
    <location>
        <position position="1"/>
    </location>
</feature>
<dbReference type="AlphaFoldDB" id="X6LYB0"/>
<protein>
    <submittedName>
        <fullName evidence="3">Uncharacterized protein</fullName>
    </submittedName>
</protein>